<keyword evidence="2" id="KW-0963">Cytoplasm</keyword>
<dbReference type="Gene3D" id="1.20.140.160">
    <property type="match status" value="1"/>
</dbReference>
<dbReference type="PRINTS" id="PR00046">
    <property type="entry name" value="SIGMA70FCT"/>
</dbReference>
<evidence type="ECO:0000256" key="4">
    <source>
        <dbReference type="ARBA" id="ARBA00023016"/>
    </source>
</evidence>
<dbReference type="InterPro" id="IPR009042">
    <property type="entry name" value="RNA_pol_sigma70_r1_2"/>
</dbReference>
<dbReference type="SUPFAM" id="SSF88946">
    <property type="entry name" value="Sigma2 domain of RNA polymerase sigma factors"/>
    <property type="match status" value="1"/>
</dbReference>
<dbReference type="PROSITE" id="PS00716">
    <property type="entry name" value="SIGMA70_2"/>
    <property type="match status" value="1"/>
</dbReference>
<accession>A0A9D8PNG0</accession>
<dbReference type="NCBIfam" id="NF005143">
    <property type="entry name" value="PRK06596.1"/>
    <property type="match status" value="1"/>
</dbReference>
<dbReference type="InterPro" id="IPR013324">
    <property type="entry name" value="RNA_pol_sigma_r3/r4-like"/>
</dbReference>
<evidence type="ECO:0000256" key="7">
    <source>
        <dbReference type="ARBA" id="ARBA00023163"/>
    </source>
</evidence>
<dbReference type="Proteomes" id="UP000809273">
    <property type="component" value="Unassembled WGS sequence"/>
</dbReference>
<feature type="domain" description="RNA polymerase sigma-70" evidence="10">
    <location>
        <begin position="245"/>
        <end position="271"/>
    </location>
</feature>
<dbReference type="NCBIfam" id="TIGR02392">
    <property type="entry name" value="rpoH_proteo"/>
    <property type="match status" value="1"/>
</dbReference>
<evidence type="ECO:0000256" key="3">
    <source>
        <dbReference type="ARBA" id="ARBA00023015"/>
    </source>
</evidence>
<comment type="function">
    <text evidence="8">Sigma factors are initiation factors that promote the attachment of RNA polymerase to specific initiation sites and are then released.</text>
</comment>
<evidence type="ECO:0000256" key="6">
    <source>
        <dbReference type="ARBA" id="ARBA00023125"/>
    </source>
</evidence>
<evidence type="ECO:0000313" key="12">
    <source>
        <dbReference type="Proteomes" id="UP000809273"/>
    </source>
</evidence>
<reference evidence="11" key="1">
    <citation type="journal article" date="2021" name="Environ. Microbiol.">
        <title>Genomic characterization of three novel Desulfobacterota classes expand the metabolic and phylogenetic diversity of the phylum.</title>
        <authorList>
            <person name="Murphy C.L."/>
            <person name="Biggerstaff J."/>
            <person name="Eichhorn A."/>
            <person name="Ewing E."/>
            <person name="Shahan R."/>
            <person name="Soriano D."/>
            <person name="Stewart S."/>
            <person name="VanMol K."/>
            <person name="Walker R."/>
            <person name="Walters P."/>
            <person name="Elshahed M.S."/>
            <person name="Youssef N.H."/>
        </authorList>
    </citation>
    <scope>NUCLEOTIDE SEQUENCE</scope>
    <source>
        <strain evidence="11">Zod_Metabat.24</strain>
    </source>
</reference>
<dbReference type="SUPFAM" id="SSF88659">
    <property type="entry name" value="Sigma3 and sigma4 domains of RNA polymerase sigma factors"/>
    <property type="match status" value="1"/>
</dbReference>
<dbReference type="AlphaFoldDB" id="A0A9D8PNG0"/>
<dbReference type="InterPro" id="IPR014284">
    <property type="entry name" value="RNA_pol_sigma-70_dom"/>
</dbReference>
<dbReference type="InterPro" id="IPR007627">
    <property type="entry name" value="RNA_pol_sigma70_r2"/>
</dbReference>
<dbReference type="InterPro" id="IPR013325">
    <property type="entry name" value="RNA_pol_sigma_r2"/>
</dbReference>
<gene>
    <name evidence="11" type="primary">rpoH</name>
    <name evidence="11" type="ORF">JW984_02555</name>
</gene>
<feature type="domain" description="RNA polymerase sigma-70" evidence="9">
    <location>
        <begin position="72"/>
        <end position="85"/>
    </location>
</feature>
<dbReference type="PANTHER" id="PTHR30376:SF3">
    <property type="entry name" value="RNA POLYMERASE SIGMA FACTOR RPOH"/>
    <property type="match status" value="1"/>
</dbReference>
<reference evidence="11" key="2">
    <citation type="submission" date="2021-01" db="EMBL/GenBank/DDBJ databases">
        <authorList>
            <person name="Hahn C.R."/>
            <person name="Youssef N.H."/>
            <person name="Elshahed M."/>
        </authorList>
    </citation>
    <scope>NUCLEOTIDE SEQUENCE</scope>
    <source>
        <strain evidence="11">Zod_Metabat.24</strain>
    </source>
</reference>
<dbReference type="PANTHER" id="PTHR30376">
    <property type="entry name" value="SIGMA FACTOR RPOH HEAT SHOCK RELATED"/>
    <property type="match status" value="1"/>
</dbReference>
<dbReference type="GO" id="GO:0003677">
    <property type="term" value="F:DNA binding"/>
    <property type="evidence" value="ECO:0007669"/>
    <property type="project" value="UniProtKB-KW"/>
</dbReference>
<dbReference type="EMBL" id="JAFGIX010000011">
    <property type="protein sequence ID" value="MBN1572057.1"/>
    <property type="molecule type" value="Genomic_DNA"/>
</dbReference>
<dbReference type="GO" id="GO:0006352">
    <property type="term" value="P:DNA-templated transcription initiation"/>
    <property type="evidence" value="ECO:0007669"/>
    <property type="project" value="UniProtKB-UniRule"/>
</dbReference>
<keyword evidence="4" id="KW-0346">Stress response</keyword>
<evidence type="ECO:0000256" key="1">
    <source>
        <dbReference type="ARBA" id="ARBA00007788"/>
    </source>
</evidence>
<evidence type="ECO:0000259" key="10">
    <source>
        <dbReference type="PROSITE" id="PS00716"/>
    </source>
</evidence>
<evidence type="ECO:0000256" key="8">
    <source>
        <dbReference type="RuleBase" id="RU362124"/>
    </source>
</evidence>
<keyword evidence="7 8" id="KW-0804">Transcription</keyword>
<dbReference type="Pfam" id="PF04545">
    <property type="entry name" value="Sigma70_r4"/>
    <property type="match status" value="1"/>
</dbReference>
<dbReference type="InterPro" id="IPR050813">
    <property type="entry name" value="Sigma-70_Factor"/>
</dbReference>
<comment type="similarity">
    <text evidence="1 8">Belongs to the sigma-70 factor family.</text>
</comment>
<evidence type="ECO:0000256" key="5">
    <source>
        <dbReference type="ARBA" id="ARBA00023082"/>
    </source>
</evidence>
<dbReference type="Pfam" id="PF04542">
    <property type="entry name" value="Sigma70_r2"/>
    <property type="match status" value="1"/>
</dbReference>
<dbReference type="PIRSF" id="PIRSF000770">
    <property type="entry name" value="RNA_pol_sigma-SigE/K"/>
    <property type="match status" value="1"/>
</dbReference>
<dbReference type="InterPro" id="IPR007630">
    <property type="entry name" value="RNA_pol_sigma70_r4"/>
</dbReference>
<dbReference type="PROSITE" id="PS00715">
    <property type="entry name" value="SIGMA70_1"/>
    <property type="match status" value="1"/>
</dbReference>
<evidence type="ECO:0000313" key="11">
    <source>
        <dbReference type="EMBL" id="MBN1572057.1"/>
    </source>
</evidence>
<organism evidence="11 12">
    <name type="scientific">Candidatus Zymogenus saltonus</name>
    <dbReference type="NCBI Taxonomy" id="2844893"/>
    <lineage>
        <taxon>Bacteria</taxon>
        <taxon>Deltaproteobacteria</taxon>
        <taxon>Candidatus Zymogenia</taxon>
        <taxon>Candidatus Zymogeniales</taxon>
        <taxon>Candidatus Zymogenaceae</taxon>
        <taxon>Candidatus Zymogenus</taxon>
    </lineage>
</organism>
<protein>
    <recommendedName>
        <fullName evidence="8">RNA polymerase sigma factor</fullName>
    </recommendedName>
</protein>
<evidence type="ECO:0000259" key="9">
    <source>
        <dbReference type="PROSITE" id="PS00715"/>
    </source>
</evidence>
<keyword evidence="6 8" id="KW-0238">DNA-binding</keyword>
<dbReference type="GO" id="GO:0016987">
    <property type="term" value="F:sigma factor activity"/>
    <property type="evidence" value="ECO:0007669"/>
    <property type="project" value="UniProtKB-UniRule"/>
</dbReference>
<evidence type="ECO:0000256" key="2">
    <source>
        <dbReference type="ARBA" id="ARBA00022490"/>
    </source>
</evidence>
<dbReference type="Pfam" id="PF00140">
    <property type="entry name" value="Sigma70_r1_2"/>
    <property type="match status" value="1"/>
</dbReference>
<dbReference type="InterPro" id="IPR000943">
    <property type="entry name" value="RNA_pol_sigma70"/>
</dbReference>
<dbReference type="NCBIfam" id="TIGR02937">
    <property type="entry name" value="sigma70-ECF"/>
    <property type="match status" value="1"/>
</dbReference>
<keyword evidence="3 8" id="KW-0805">Transcription regulation</keyword>
<comment type="caution">
    <text evidence="11">The sequence shown here is derived from an EMBL/GenBank/DDBJ whole genome shotgun (WGS) entry which is preliminary data.</text>
</comment>
<dbReference type="CDD" id="cd06171">
    <property type="entry name" value="Sigma70_r4"/>
    <property type="match status" value="1"/>
</dbReference>
<keyword evidence="5 8" id="KW-0731">Sigma factor</keyword>
<dbReference type="InterPro" id="IPR012759">
    <property type="entry name" value="RNA_pol_sigma_RpoH_proteobac"/>
</dbReference>
<proteinExistence type="inferred from homology"/>
<name>A0A9D8PNG0_9DELT</name>
<sequence>MNGLPATTNPQSIYMNEINRYPLLSREEEFDLAVRWKEHKDIDAAHKLVVSNLRFVVKIAHEYKDYGLKLMDLVQEGNIGLMQAVKKFDPYKGFRLISYAVWWIRAYIQNFIIKSWSLVKIGTTQAQKKLFYKMKGAKRALGIDITKEDDISAIAKELDVNDDVVREMDQRLSGRDLSLNSSIGDEDDETTYIDFISEEPAQESGLIEDEEKRMLAEDIKDALKVLNEKERYIVKHRIMSQKPKTLQEIADKYSVSRERIRQIEVGALKKLRNVPAMDNYAVK</sequence>
<dbReference type="Gene3D" id="1.10.601.10">
    <property type="entry name" value="RNA Polymerase Primary Sigma Factor"/>
    <property type="match status" value="1"/>
</dbReference>